<evidence type="ECO:0000313" key="2">
    <source>
        <dbReference type="EMBL" id="RTJ97059.1"/>
    </source>
</evidence>
<dbReference type="SUPFAM" id="SSF53901">
    <property type="entry name" value="Thiolase-like"/>
    <property type="match status" value="2"/>
</dbReference>
<feature type="domain" description="Beta-ketoacyl-[acyl-carrier-protein] synthase III N-terminal" evidence="1">
    <location>
        <begin position="115"/>
        <end position="185"/>
    </location>
</feature>
<reference evidence="2 3" key="1">
    <citation type="journal article" date="2019" name="Appl. Environ. Microbiol.">
        <title>Population genetics and characterization of Campylobacter jejuni isolates in western jackdaws and game birds in Finland.</title>
        <authorList>
            <person name="Kovanen S."/>
            <person name="Rossi M."/>
            <person name="Pohja-Mykra M."/>
            <person name="Nieminen T."/>
            <person name="Raunio-Saarnisto M."/>
            <person name="Sauvala M."/>
            <person name="Fredriksson-Ahomaa M."/>
            <person name="Hanninen M.L."/>
            <person name="Kivisto R."/>
        </authorList>
    </citation>
    <scope>NUCLEOTIDE SEQUENCE [LARGE SCALE GENOMIC DNA]</scope>
    <source>
        <strain evidence="2 3">CB296</strain>
    </source>
</reference>
<dbReference type="InterPro" id="IPR013751">
    <property type="entry name" value="ACP_syn_III_N"/>
</dbReference>
<gene>
    <name evidence="2" type="ORF">C3H42_02365</name>
</gene>
<dbReference type="EMBL" id="PRCK01000001">
    <property type="protein sequence ID" value="RTJ97059.1"/>
    <property type="molecule type" value="Genomic_DNA"/>
</dbReference>
<sequence length="351" mass="40691">MKLALNSHNIKAISVILPKNTLSVDEELQLCNLTKNKFELLKKTSNFSSHYIANENTFASDLATEALNTLFENNICSKEELDVIFLATHTPDFFAPQTSSIVHKNLNLSKKTVCIDTTTFCSGFLQTLMQAFLMLDNPNIHKIIILTSLVKSKKTDIKNDKISYLTHSDCACAILIEKSQNTTQKTYFSQEIYSQYALEETLPLNAYNTNFNEYLYINNTLFFNFISENYPEFFNDFFDYFDIDKTKISNFFFHTPNDFFFKKNLENLHMENFPCFHQTFKIYADCKVSNLPIELCLYKQNQEKTHVKMRGGDIEKYVLSSFGSGIIFNIMALDIDFNNLQTFIKIKNFPI</sequence>
<evidence type="ECO:0000259" key="1">
    <source>
        <dbReference type="Pfam" id="PF08545"/>
    </source>
</evidence>
<dbReference type="Gene3D" id="3.40.47.10">
    <property type="match status" value="1"/>
</dbReference>
<name>A0A431FU83_CAMJU</name>
<protein>
    <submittedName>
        <fullName evidence="2">3-oxoacyl-ACP synthase</fullName>
    </submittedName>
</protein>
<dbReference type="GO" id="GO:0006633">
    <property type="term" value="P:fatty acid biosynthetic process"/>
    <property type="evidence" value="ECO:0007669"/>
    <property type="project" value="InterPro"/>
</dbReference>
<dbReference type="RefSeq" id="WP_126228947.1">
    <property type="nucleotide sequence ID" value="NZ_PRBM01000010.1"/>
</dbReference>
<dbReference type="PANTHER" id="PTHR34069:SF2">
    <property type="entry name" value="BETA-KETOACYL-[ACYL-CARRIER-PROTEIN] SYNTHASE III"/>
    <property type="match status" value="1"/>
</dbReference>
<accession>A0A431FU83</accession>
<proteinExistence type="predicted"/>
<dbReference type="GO" id="GO:0004315">
    <property type="term" value="F:3-oxoacyl-[acyl-carrier-protein] synthase activity"/>
    <property type="evidence" value="ECO:0007669"/>
    <property type="project" value="InterPro"/>
</dbReference>
<dbReference type="GO" id="GO:0044550">
    <property type="term" value="P:secondary metabolite biosynthetic process"/>
    <property type="evidence" value="ECO:0007669"/>
    <property type="project" value="TreeGrafter"/>
</dbReference>
<evidence type="ECO:0000313" key="3">
    <source>
        <dbReference type="Proteomes" id="UP000287237"/>
    </source>
</evidence>
<dbReference type="Proteomes" id="UP000287237">
    <property type="component" value="Unassembled WGS sequence"/>
</dbReference>
<dbReference type="PANTHER" id="PTHR34069">
    <property type="entry name" value="3-OXOACYL-[ACYL-CARRIER-PROTEIN] SYNTHASE 3"/>
    <property type="match status" value="1"/>
</dbReference>
<dbReference type="Pfam" id="PF08545">
    <property type="entry name" value="ACP_syn_III"/>
    <property type="match status" value="1"/>
</dbReference>
<comment type="caution">
    <text evidence="2">The sequence shown here is derived from an EMBL/GenBank/DDBJ whole genome shotgun (WGS) entry which is preliminary data.</text>
</comment>
<organism evidence="2 3">
    <name type="scientific">Campylobacter jejuni</name>
    <dbReference type="NCBI Taxonomy" id="197"/>
    <lineage>
        <taxon>Bacteria</taxon>
        <taxon>Pseudomonadati</taxon>
        <taxon>Campylobacterota</taxon>
        <taxon>Epsilonproteobacteria</taxon>
        <taxon>Campylobacterales</taxon>
        <taxon>Campylobacteraceae</taxon>
        <taxon>Campylobacter</taxon>
    </lineage>
</organism>
<dbReference type="AlphaFoldDB" id="A0A431FU83"/>
<dbReference type="InterPro" id="IPR016039">
    <property type="entry name" value="Thiolase-like"/>
</dbReference>